<evidence type="ECO:0000313" key="1">
    <source>
        <dbReference type="EMBL" id="JAH67350.1"/>
    </source>
</evidence>
<proteinExistence type="predicted"/>
<accession>A0A0E9UQ79</accession>
<reference evidence="1" key="2">
    <citation type="journal article" date="2015" name="Fish Shellfish Immunol.">
        <title>Early steps in the European eel (Anguilla anguilla)-Vibrio vulnificus interaction in the gills: Role of the RtxA13 toxin.</title>
        <authorList>
            <person name="Callol A."/>
            <person name="Pajuelo D."/>
            <person name="Ebbesson L."/>
            <person name="Teles M."/>
            <person name="MacKenzie S."/>
            <person name="Amaro C."/>
        </authorList>
    </citation>
    <scope>NUCLEOTIDE SEQUENCE</scope>
</reference>
<dbReference type="EMBL" id="GBXM01041227">
    <property type="protein sequence ID" value="JAH67350.1"/>
    <property type="molecule type" value="Transcribed_RNA"/>
</dbReference>
<protein>
    <submittedName>
        <fullName evidence="1">Uncharacterized protein</fullName>
    </submittedName>
</protein>
<reference evidence="1" key="1">
    <citation type="submission" date="2014-11" db="EMBL/GenBank/DDBJ databases">
        <authorList>
            <person name="Amaro Gonzalez C."/>
        </authorList>
    </citation>
    <scope>NUCLEOTIDE SEQUENCE</scope>
</reference>
<sequence length="11" mass="1187">MVASFPASYSK</sequence>
<organism evidence="1">
    <name type="scientific">Anguilla anguilla</name>
    <name type="common">European freshwater eel</name>
    <name type="synonym">Muraena anguilla</name>
    <dbReference type="NCBI Taxonomy" id="7936"/>
    <lineage>
        <taxon>Eukaryota</taxon>
        <taxon>Metazoa</taxon>
        <taxon>Chordata</taxon>
        <taxon>Craniata</taxon>
        <taxon>Vertebrata</taxon>
        <taxon>Euteleostomi</taxon>
        <taxon>Actinopterygii</taxon>
        <taxon>Neopterygii</taxon>
        <taxon>Teleostei</taxon>
        <taxon>Anguilliformes</taxon>
        <taxon>Anguillidae</taxon>
        <taxon>Anguilla</taxon>
    </lineage>
</organism>
<name>A0A0E9UQ79_ANGAN</name>